<sequence length="195" mass="21131">MSGESHASHAHRRHHIILGVTGSVATIKAVEIAEMLADFAEVKVVATQSSLGFLDASALDRKGLTVLRDEDEWRTWRKKGDPVVHIDLRKWADLMIVAPLSANTLAKMSNGLCDNLLTSIIRAWDFAKPLVVAPAMNTQMWDNPFTRRHLETLESLGVAVVPPVSKALACGDVGQGALADPLEIARACRAALHDA</sequence>
<dbReference type="AlphaFoldDB" id="A0A061R429"/>
<dbReference type="EC" id="4.1.1.36" evidence="4"/>
<comment type="similarity">
    <text evidence="2">Belongs to the HFCD (homooligomeric flavin containing Cys decarboxylase) superfamily.</text>
</comment>
<dbReference type="SUPFAM" id="SSF52507">
    <property type="entry name" value="Homo-oligomeric flavin-containing Cys decarboxylases, HFCD"/>
    <property type="match status" value="1"/>
</dbReference>
<dbReference type="GO" id="GO:0071513">
    <property type="term" value="C:phosphopantothenoylcysteine decarboxylase complex"/>
    <property type="evidence" value="ECO:0007669"/>
    <property type="project" value="TreeGrafter"/>
</dbReference>
<keyword evidence="1" id="KW-0173">Coenzyme A biosynthesis</keyword>
<dbReference type="PANTHER" id="PTHR14359:SF6">
    <property type="entry name" value="PHOSPHOPANTOTHENOYLCYSTEINE DECARBOXYLASE"/>
    <property type="match status" value="1"/>
</dbReference>
<proteinExistence type="inferred from homology"/>
<evidence type="ECO:0000256" key="3">
    <source>
        <dbReference type="ARBA" id="ARBA00060685"/>
    </source>
</evidence>
<dbReference type="InterPro" id="IPR036551">
    <property type="entry name" value="Flavin_trans-like"/>
</dbReference>
<organism evidence="6">
    <name type="scientific">Tetraselmis sp. GSL018</name>
    <dbReference type="NCBI Taxonomy" id="582737"/>
    <lineage>
        <taxon>Eukaryota</taxon>
        <taxon>Viridiplantae</taxon>
        <taxon>Chlorophyta</taxon>
        <taxon>core chlorophytes</taxon>
        <taxon>Chlorodendrophyceae</taxon>
        <taxon>Chlorodendrales</taxon>
        <taxon>Chlorodendraceae</taxon>
        <taxon>Tetraselmis</taxon>
    </lineage>
</organism>
<evidence type="ECO:0000259" key="5">
    <source>
        <dbReference type="Pfam" id="PF02441"/>
    </source>
</evidence>
<protein>
    <recommendedName>
        <fullName evidence="4">phosphopantothenoylcysteine decarboxylase</fullName>
        <ecNumber evidence="4">4.1.1.36</ecNumber>
    </recommendedName>
</protein>
<dbReference type="PANTHER" id="PTHR14359">
    <property type="entry name" value="HOMO-OLIGOMERIC FLAVIN CONTAINING CYS DECARBOXYLASE FAMILY"/>
    <property type="match status" value="1"/>
</dbReference>
<name>A0A061R429_9CHLO</name>
<dbReference type="EMBL" id="GBEZ01021456">
    <property type="protein sequence ID" value="JAC65291.1"/>
    <property type="molecule type" value="Transcribed_RNA"/>
</dbReference>
<reference evidence="6" key="1">
    <citation type="submission" date="2014-05" db="EMBL/GenBank/DDBJ databases">
        <title>The transcriptome of the halophilic microalga Tetraselmis sp. GSL018 isolated from the Great Salt Lake, Utah.</title>
        <authorList>
            <person name="Jinkerson R.E."/>
            <person name="D'Adamo S."/>
            <person name="Posewitz M.C."/>
        </authorList>
    </citation>
    <scope>NUCLEOTIDE SEQUENCE</scope>
    <source>
        <strain evidence="6">GSL018</strain>
    </source>
</reference>
<dbReference type="Gene3D" id="3.40.50.1950">
    <property type="entry name" value="Flavin prenyltransferase-like"/>
    <property type="match status" value="1"/>
</dbReference>
<evidence type="ECO:0000256" key="4">
    <source>
        <dbReference type="ARBA" id="ARBA00066422"/>
    </source>
</evidence>
<comment type="pathway">
    <text evidence="3">Cofactor biosynthesis; coenzyme A biosynthesis; CoA from (R)-pantothenate: step 3/5.</text>
</comment>
<evidence type="ECO:0000256" key="1">
    <source>
        <dbReference type="ARBA" id="ARBA00022993"/>
    </source>
</evidence>
<accession>A0A061R429</accession>
<dbReference type="GO" id="GO:0010181">
    <property type="term" value="F:FMN binding"/>
    <property type="evidence" value="ECO:0007669"/>
    <property type="project" value="TreeGrafter"/>
</dbReference>
<feature type="domain" description="Flavoprotein" evidence="5">
    <location>
        <begin position="15"/>
        <end position="185"/>
    </location>
</feature>
<evidence type="ECO:0000313" key="6">
    <source>
        <dbReference type="EMBL" id="JAC65291.1"/>
    </source>
</evidence>
<gene>
    <name evidence="6" type="primary">COAC</name>
    <name evidence="6" type="ORF">TSPGSL018_16350</name>
</gene>
<dbReference type="Pfam" id="PF02441">
    <property type="entry name" value="Flavoprotein"/>
    <property type="match status" value="1"/>
</dbReference>
<dbReference type="GO" id="GO:0004633">
    <property type="term" value="F:phosphopantothenoylcysteine decarboxylase activity"/>
    <property type="evidence" value="ECO:0007669"/>
    <property type="project" value="UniProtKB-EC"/>
</dbReference>
<dbReference type="GO" id="GO:0015937">
    <property type="term" value="P:coenzyme A biosynthetic process"/>
    <property type="evidence" value="ECO:0007669"/>
    <property type="project" value="UniProtKB-KW"/>
</dbReference>
<dbReference type="InterPro" id="IPR003382">
    <property type="entry name" value="Flavoprotein"/>
</dbReference>
<evidence type="ECO:0000256" key="2">
    <source>
        <dbReference type="ARBA" id="ARBA00038350"/>
    </source>
</evidence>